<dbReference type="VEuPathDB" id="FungiDB:FVEG_06369"/>
<reference evidence="2 3" key="1">
    <citation type="journal article" date="2010" name="Nature">
        <title>Comparative genomics reveals mobile pathogenicity chromosomes in Fusarium.</title>
        <authorList>
            <person name="Ma L.J."/>
            <person name="van der Does H.C."/>
            <person name="Borkovich K.A."/>
            <person name="Coleman J.J."/>
            <person name="Daboussi M.J."/>
            <person name="Di Pietro A."/>
            <person name="Dufresne M."/>
            <person name="Freitag M."/>
            <person name="Grabherr M."/>
            <person name="Henrissat B."/>
            <person name="Houterman P.M."/>
            <person name="Kang S."/>
            <person name="Shim W.B."/>
            <person name="Woloshuk C."/>
            <person name="Xie X."/>
            <person name="Xu J.R."/>
            <person name="Antoniw J."/>
            <person name="Baker S.E."/>
            <person name="Bluhm B.H."/>
            <person name="Breakspear A."/>
            <person name="Brown D.W."/>
            <person name="Butchko R.A."/>
            <person name="Chapman S."/>
            <person name="Coulson R."/>
            <person name="Coutinho P.M."/>
            <person name="Danchin E.G."/>
            <person name="Diener A."/>
            <person name="Gale L.R."/>
            <person name="Gardiner D.M."/>
            <person name="Goff S."/>
            <person name="Hammond-Kosack K.E."/>
            <person name="Hilburn K."/>
            <person name="Hua-Van A."/>
            <person name="Jonkers W."/>
            <person name="Kazan K."/>
            <person name="Kodira C.D."/>
            <person name="Koehrsen M."/>
            <person name="Kumar L."/>
            <person name="Lee Y.H."/>
            <person name="Li L."/>
            <person name="Manners J.M."/>
            <person name="Miranda-Saavedra D."/>
            <person name="Mukherjee M."/>
            <person name="Park G."/>
            <person name="Park J."/>
            <person name="Park S.Y."/>
            <person name="Proctor R.H."/>
            <person name="Regev A."/>
            <person name="Ruiz-Roldan M.C."/>
            <person name="Sain D."/>
            <person name="Sakthikumar S."/>
            <person name="Sykes S."/>
            <person name="Schwartz D.C."/>
            <person name="Turgeon B.G."/>
            <person name="Wapinski I."/>
            <person name="Yoder O."/>
            <person name="Young S."/>
            <person name="Zeng Q."/>
            <person name="Zhou S."/>
            <person name="Galagan J."/>
            <person name="Cuomo C.A."/>
            <person name="Kistler H.C."/>
            <person name="Rep M."/>
        </authorList>
    </citation>
    <scope>NUCLEOTIDE SEQUENCE [LARGE SCALE GENOMIC DNA]</scope>
    <source>
        <strain evidence="3">M3125 / FGSC 7600</strain>
    </source>
</reference>
<dbReference type="EMBL" id="DS022248">
    <property type="protein sequence ID" value="EWG45658.1"/>
    <property type="molecule type" value="Genomic_DNA"/>
</dbReference>
<evidence type="ECO:0000313" key="3">
    <source>
        <dbReference type="Proteomes" id="UP000009096"/>
    </source>
</evidence>
<dbReference type="AlphaFoldDB" id="W7M258"/>
<dbReference type="Proteomes" id="UP000009096">
    <property type="component" value="Chromosome 2"/>
</dbReference>
<sequence>MHSSPVESIILPLECHRWRPYVEVNHQNTSRSTPGTLPRHIRPPTTTISIRPAKL</sequence>
<dbReference type="GeneID" id="30064272"/>
<proteinExistence type="predicted"/>
<feature type="region of interest" description="Disordered" evidence="1">
    <location>
        <begin position="26"/>
        <end position="55"/>
    </location>
</feature>
<dbReference type="EMBL" id="CM000579">
    <property type="protein sequence ID" value="EWG45658.1"/>
    <property type="molecule type" value="Genomic_DNA"/>
</dbReference>
<keyword evidence="3" id="KW-1185">Reference proteome</keyword>
<dbReference type="HOGENOM" id="CLU_3032361_0_0_1"/>
<name>W7M258_GIBM7</name>
<evidence type="ECO:0000256" key="1">
    <source>
        <dbReference type="SAM" id="MobiDB-lite"/>
    </source>
</evidence>
<dbReference type="OMA" id="CHRWRPY"/>
<dbReference type="KEGG" id="fvr:FVEG_06369"/>
<organism evidence="2 3">
    <name type="scientific">Gibberella moniliformis (strain M3125 / FGSC 7600)</name>
    <name type="common">Maize ear and stalk rot fungus</name>
    <name type="synonym">Fusarium verticillioides</name>
    <dbReference type="NCBI Taxonomy" id="334819"/>
    <lineage>
        <taxon>Eukaryota</taxon>
        <taxon>Fungi</taxon>
        <taxon>Dikarya</taxon>
        <taxon>Ascomycota</taxon>
        <taxon>Pezizomycotina</taxon>
        <taxon>Sordariomycetes</taxon>
        <taxon>Hypocreomycetidae</taxon>
        <taxon>Hypocreales</taxon>
        <taxon>Nectriaceae</taxon>
        <taxon>Fusarium</taxon>
        <taxon>Fusarium fujikuroi species complex</taxon>
    </lineage>
</organism>
<evidence type="ECO:0000313" key="2">
    <source>
        <dbReference type="EMBL" id="EWG45658.1"/>
    </source>
</evidence>
<dbReference type="RefSeq" id="XP_018751849.1">
    <property type="nucleotide sequence ID" value="XM_018894726.1"/>
</dbReference>
<gene>
    <name evidence="2" type="ORF">FVEG_06369</name>
</gene>
<accession>W7M258</accession>
<feature type="compositionally biased region" description="Polar residues" evidence="1">
    <location>
        <begin position="26"/>
        <end position="35"/>
    </location>
</feature>
<dbReference type="eggNOG" id="ENOG502RKVA">
    <property type="taxonomic scope" value="Eukaryota"/>
</dbReference>
<protein>
    <submittedName>
        <fullName evidence="2">Uncharacterized protein</fullName>
    </submittedName>
</protein>